<feature type="region of interest" description="Disordered" evidence="1">
    <location>
        <begin position="71"/>
        <end position="102"/>
    </location>
</feature>
<proteinExistence type="predicted"/>
<dbReference type="InParanoid" id="A0A212FIQ6"/>
<name>A0A212FIQ6_DANPL</name>
<feature type="compositionally biased region" description="Basic residues" evidence="1">
    <location>
        <begin position="134"/>
        <end position="150"/>
    </location>
</feature>
<dbReference type="KEGG" id="dpl:KGM_210389"/>
<sequence length="265" mass="30260">MLGVIKEAEPICANIIIFAHVHSFVLLTANFDDVKKLAQKFVSESLAEKIAEFVSKATVNKIGLKLSNEEDKSKMQEIPTKTYSESEDAESETTKESISKENMKYKAKALKNKIPGHKTRFESKLSRSNEKRSKKDHRKKKDKKIKKTKRSKEINLISETNNLNVFSDDSSVNNASIESTAGWFEEGKLGKNLTSDQETESDYVFRFNNVEGVNEGLFRDTTLTTRRDKNEFDQYDNTYYPKAVGTSGSVTLRLLDSRKSRYRKD</sequence>
<feature type="compositionally biased region" description="Basic and acidic residues" evidence="1">
    <location>
        <begin position="119"/>
        <end position="133"/>
    </location>
</feature>
<dbReference type="AlphaFoldDB" id="A0A212FIQ6"/>
<feature type="region of interest" description="Disordered" evidence="1">
    <location>
        <begin position="116"/>
        <end position="152"/>
    </location>
</feature>
<evidence type="ECO:0000313" key="3">
    <source>
        <dbReference type="Proteomes" id="UP000007151"/>
    </source>
</evidence>
<dbReference type="Proteomes" id="UP000007151">
    <property type="component" value="Unassembled WGS sequence"/>
</dbReference>
<protein>
    <submittedName>
        <fullName evidence="2">Uncharacterized protein</fullName>
    </submittedName>
</protein>
<keyword evidence="3" id="KW-1185">Reference proteome</keyword>
<accession>A0A212FIQ6</accession>
<gene>
    <name evidence="2" type="ORF">KGM_210389</name>
</gene>
<feature type="compositionally biased region" description="Basic and acidic residues" evidence="1">
    <location>
        <begin position="92"/>
        <end position="102"/>
    </location>
</feature>
<evidence type="ECO:0000313" key="2">
    <source>
        <dbReference type="EMBL" id="OWR53609.1"/>
    </source>
</evidence>
<organism evidence="2 3">
    <name type="scientific">Danaus plexippus plexippus</name>
    <dbReference type="NCBI Taxonomy" id="278856"/>
    <lineage>
        <taxon>Eukaryota</taxon>
        <taxon>Metazoa</taxon>
        <taxon>Ecdysozoa</taxon>
        <taxon>Arthropoda</taxon>
        <taxon>Hexapoda</taxon>
        <taxon>Insecta</taxon>
        <taxon>Pterygota</taxon>
        <taxon>Neoptera</taxon>
        <taxon>Endopterygota</taxon>
        <taxon>Lepidoptera</taxon>
        <taxon>Glossata</taxon>
        <taxon>Ditrysia</taxon>
        <taxon>Papilionoidea</taxon>
        <taxon>Nymphalidae</taxon>
        <taxon>Danainae</taxon>
        <taxon>Danaini</taxon>
        <taxon>Danaina</taxon>
        <taxon>Danaus</taxon>
        <taxon>Danaus</taxon>
    </lineage>
</organism>
<reference evidence="2 3" key="1">
    <citation type="journal article" date="2011" name="Cell">
        <title>The monarch butterfly genome yields insights into long-distance migration.</title>
        <authorList>
            <person name="Zhan S."/>
            <person name="Merlin C."/>
            <person name="Boore J.L."/>
            <person name="Reppert S.M."/>
        </authorList>
    </citation>
    <scope>NUCLEOTIDE SEQUENCE [LARGE SCALE GENOMIC DNA]</scope>
    <source>
        <strain evidence="2">F-2</strain>
    </source>
</reference>
<comment type="caution">
    <text evidence="2">The sequence shown here is derived from an EMBL/GenBank/DDBJ whole genome shotgun (WGS) entry which is preliminary data.</text>
</comment>
<evidence type="ECO:0000256" key="1">
    <source>
        <dbReference type="SAM" id="MobiDB-lite"/>
    </source>
</evidence>
<dbReference type="EMBL" id="AGBW02008347">
    <property type="protein sequence ID" value="OWR53609.1"/>
    <property type="molecule type" value="Genomic_DNA"/>
</dbReference>